<accession>A0A7S4US21</accession>
<dbReference type="EMBL" id="HBNR01031929">
    <property type="protein sequence ID" value="CAE4586339.1"/>
    <property type="molecule type" value="Transcribed_RNA"/>
</dbReference>
<sequence length="195" mass="21698">MLVVGKPSGWEVDGATTDFNPFIGQRLSTFVQARASPEIRPLSYDEDFDYGFIHRLDVPSSGLVLTGNSFEGLYSIRGQLNGHAIEREYFIVCHGGVPAELRHVDARIDIRATLTNEAATICPFGKPARTYIKAVAHAPWKGRLPCAVSLTAIRIHTGRRHQIRVHLQHCGHAPVSDGRYPVLQLHLLGQRWSLQ</sequence>
<dbReference type="InterPro" id="IPR050188">
    <property type="entry name" value="RluA_PseudoU_synthase"/>
</dbReference>
<evidence type="ECO:0000313" key="3">
    <source>
        <dbReference type="EMBL" id="CAE4586339.1"/>
    </source>
</evidence>
<dbReference type="InterPro" id="IPR020103">
    <property type="entry name" value="PsdUridine_synth_cat_dom_sf"/>
</dbReference>
<dbReference type="Gene3D" id="3.30.2350.10">
    <property type="entry name" value="Pseudouridine synthase"/>
    <property type="match status" value="1"/>
</dbReference>
<name>A0A7S4US21_9DINO</name>
<dbReference type="SUPFAM" id="SSF55120">
    <property type="entry name" value="Pseudouridine synthase"/>
    <property type="match status" value="1"/>
</dbReference>
<dbReference type="PANTHER" id="PTHR21600">
    <property type="entry name" value="MITOCHONDRIAL RNA PSEUDOURIDINE SYNTHASE"/>
    <property type="match status" value="1"/>
</dbReference>
<dbReference type="GO" id="GO:0009982">
    <property type="term" value="F:pseudouridine synthase activity"/>
    <property type="evidence" value="ECO:0007669"/>
    <property type="project" value="InterPro"/>
</dbReference>
<dbReference type="AlphaFoldDB" id="A0A7S4US21"/>
<protein>
    <recommendedName>
        <fullName evidence="2">Pseudouridine synthase RsuA/RluA-like domain-containing protein</fullName>
    </recommendedName>
</protein>
<feature type="domain" description="Pseudouridine synthase RsuA/RluA-like" evidence="2">
    <location>
        <begin position="2"/>
        <end position="169"/>
    </location>
</feature>
<dbReference type="InterPro" id="IPR006145">
    <property type="entry name" value="PsdUridine_synth_RsuA/RluA"/>
</dbReference>
<gene>
    <name evidence="3" type="ORF">AMON00008_LOCUS21864</name>
</gene>
<evidence type="ECO:0000256" key="1">
    <source>
        <dbReference type="ARBA" id="ARBA00010876"/>
    </source>
</evidence>
<comment type="similarity">
    <text evidence="1">Belongs to the pseudouridine synthase RluA family.</text>
</comment>
<evidence type="ECO:0000259" key="2">
    <source>
        <dbReference type="Pfam" id="PF00849"/>
    </source>
</evidence>
<dbReference type="GO" id="GO:0000455">
    <property type="term" value="P:enzyme-directed rRNA pseudouridine synthesis"/>
    <property type="evidence" value="ECO:0007669"/>
    <property type="project" value="TreeGrafter"/>
</dbReference>
<dbReference type="CDD" id="cd02869">
    <property type="entry name" value="PseudoU_synth_RluA_like"/>
    <property type="match status" value="1"/>
</dbReference>
<dbReference type="PANTHER" id="PTHR21600:SF87">
    <property type="entry name" value="RNA PSEUDOURIDYLATE SYNTHASE DOMAIN-CONTAINING PROTEIN 1"/>
    <property type="match status" value="1"/>
</dbReference>
<dbReference type="Pfam" id="PF00849">
    <property type="entry name" value="PseudoU_synth_2"/>
    <property type="match status" value="1"/>
</dbReference>
<dbReference type="GO" id="GO:0003723">
    <property type="term" value="F:RNA binding"/>
    <property type="evidence" value="ECO:0007669"/>
    <property type="project" value="InterPro"/>
</dbReference>
<reference evidence="3" key="1">
    <citation type="submission" date="2021-01" db="EMBL/GenBank/DDBJ databases">
        <authorList>
            <person name="Corre E."/>
            <person name="Pelletier E."/>
            <person name="Niang G."/>
            <person name="Scheremetjew M."/>
            <person name="Finn R."/>
            <person name="Kale V."/>
            <person name="Holt S."/>
            <person name="Cochrane G."/>
            <person name="Meng A."/>
            <person name="Brown T."/>
            <person name="Cohen L."/>
        </authorList>
    </citation>
    <scope>NUCLEOTIDE SEQUENCE</scope>
    <source>
        <strain evidence="3">CCMP3105</strain>
    </source>
</reference>
<proteinExistence type="inferred from homology"/>
<organism evidence="3">
    <name type="scientific">Alexandrium monilatum</name>
    <dbReference type="NCBI Taxonomy" id="311494"/>
    <lineage>
        <taxon>Eukaryota</taxon>
        <taxon>Sar</taxon>
        <taxon>Alveolata</taxon>
        <taxon>Dinophyceae</taxon>
        <taxon>Gonyaulacales</taxon>
        <taxon>Pyrocystaceae</taxon>
        <taxon>Alexandrium</taxon>
    </lineage>
</organism>